<keyword evidence="3" id="KW-1185">Reference proteome</keyword>
<reference evidence="2 3" key="1">
    <citation type="submission" date="2024-10" db="EMBL/GenBank/DDBJ databases">
        <title>The Natural Products Discovery Center: Release of the First 8490 Sequenced Strains for Exploring Actinobacteria Biosynthetic Diversity.</title>
        <authorList>
            <person name="Kalkreuter E."/>
            <person name="Kautsar S.A."/>
            <person name="Yang D."/>
            <person name="Bader C.D."/>
            <person name="Teijaro C.N."/>
            <person name="Fluegel L."/>
            <person name="Davis C.M."/>
            <person name="Simpson J.R."/>
            <person name="Lauterbach L."/>
            <person name="Steele A.D."/>
            <person name="Gui C."/>
            <person name="Meng S."/>
            <person name="Li G."/>
            <person name="Viehrig K."/>
            <person name="Ye F."/>
            <person name="Su P."/>
            <person name="Kiefer A.F."/>
            <person name="Nichols A."/>
            <person name="Cepeda A.J."/>
            <person name="Yan W."/>
            <person name="Fan B."/>
            <person name="Jiang Y."/>
            <person name="Adhikari A."/>
            <person name="Zheng C.-J."/>
            <person name="Schuster L."/>
            <person name="Cowan T.M."/>
            <person name="Smanski M.J."/>
            <person name="Chevrette M.G."/>
            <person name="De Carvalho L.P.S."/>
            <person name="Shen B."/>
        </authorList>
    </citation>
    <scope>NUCLEOTIDE SEQUENCE [LARGE SCALE GENOMIC DNA]</scope>
    <source>
        <strain evidence="2 3">NPDC087581</strain>
    </source>
</reference>
<protein>
    <submittedName>
        <fullName evidence="2">Dermonecrotic toxin domain-containing protein</fullName>
    </submittedName>
</protein>
<sequence length="1725" mass="193282">MTSLTDPDDDALQALRTQLTLRINSSLHPSRLVNRLALADLGCAEAASTLSRLISAAPRVLRVVRAELRKAFELDPDRLLFTEPKPPAVAQKTDSLTDRALRLMVLPSVSINLNQFTALSDKDDPNRRFTFTPLEALRRVIALNLFDRLAQAHNGYWQGLAAGTWLTRQERWVQVHQQLFAHQAFIARQLDELSSAGRVMVQALVDAPTVEARQRAGERWASVQACELMWPGAGPRLMPIPGALHIYREGDPMGMPHVMYLPGVQRNFYEYPSFDQLQCALVALINGALFDDLWQCLPLRRRHEVCEPASTAAAGRGVRLSGDALAYSAQAVLDAQWENELACAVSINLKQVFSATPQPAVTNATRFLAYIERARRHWVGKPRLERLRRELLDWDQHRRRQEIIFASTASSLAINTALRQVKRYEKGLMALLDHSDPVVDTPAWLEYVALEAQLKAHEDTLAAQVQDAQLRLFEAAYWGERPSGQLKRASAYILGLKDLLRVEVQLQHRLKRLRAPHRDLLLEVLEAPLASKREGSLTRVLSVRVGDDWPLHSVFAVTRQAALDAPERREPVVLCALGREGGVAGFSSLGELSRSVEASLGSRDTSLLWGYVERQQRQALRARVAARTLKVSYHAIDGNPLLLALKRLLKSYVLLQHSANIFNGIEDPQLSRQLLAVELHEHLLAPANQALIQARDHVDLVRKAAEAKKKLPSWLTDATAAQVNRFKRVQGRYLSSVFAYEERLQQRLPDVHAFARDLLIARLREDGLYPELNIDTPFIEMPDQVDGRFCGWESTCTVGDRNEALTPSATRTQFSLLQLALHNLDPKMRPTYWRFRHATYLQPAWKQRLSVSYLVNMVSSLDIGGQYEALIQRTFHSPDPREQGRVPPLLRRALGAGIDADRYSALRQGVSEQGLSLFNTAIGARAPEDLRRNGHHVQLYVVHLAGHTLLHDRYIAGIVVIHDQISQACVVYWPTAPQAGSLSEYASLQLAREHLNGMSSLPANVTALARHVAPGWAFEAIDHHGRKPSKGSRLPGPLDFVPTFVMLQGLWHVAEFVRSFKVRHLEPTALVEQIEQQIREQIDSDQTNWLVLVPTAHWDARALLYEARVLEQQRRAQAISNSGKTLEKHREQRLEERSDSRRRALLSLAVPFFGLGNQLYELLLTSRRYHREGDPRDAVAVAFGAVFLAVDLLLTFVPGPKLKPGNLARPGLRSIGTGLHRLHRAAFSEFGQVAHVPKLPGAGTALKPLERFRVQGLPQGAIALKGAGEKGVYVKRGEHFVVDGTHHYPVYRREGEGFFRLKSKDAAGQDELILTLHEPGEWLLGADAPVAGPSSAVLNPWRAAATQSDWQPPVVPTATRERIHRSSVASRHWFDWRLHGADDVGVGASVNGVFHVHMDPPGFPFDAIYVGSRYDTPTQSAIGYYRLLHQGEHVPLSDMAFISRNEPLVSRARVDIEHWTSSGLDEQPIPVSRTSTGEWQLHAPLFDGPLEPSVERAFPTLTSSSRTFAVARLIELADSSRSVTASHLLNVRATLDSWLTPSPVQLGQTDDLLRMLRPTERYGGYTYIGFEGRAPGFTRVDFTPTIALDEVLKAGGAQHSAQRQIAQGAATRATLEQQGFRVQEWSVKRGTVRSPEWLVTHPQSNALYYITFQWLDRGSILLRSKLTHAWFNQAIKQHRTSAMAASVREALSEQRLVRMMAGIQWPRHGNRPPTVYFVKVSPRER</sequence>
<dbReference type="InterPro" id="IPR046673">
    <property type="entry name" value="ToxA_N"/>
</dbReference>
<feature type="domain" description="Dermonecrotic toxin N-terminal" evidence="1">
    <location>
        <begin position="66"/>
        <end position="283"/>
    </location>
</feature>
<organism evidence="2 3">
    <name type="scientific">Pseudomonas sivasensis</name>
    <dbReference type="NCBI Taxonomy" id="1880678"/>
    <lineage>
        <taxon>Bacteria</taxon>
        <taxon>Pseudomonadati</taxon>
        <taxon>Pseudomonadota</taxon>
        <taxon>Gammaproteobacteria</taxon>
        <taxon>Pseudomonadales</taxon>
        <taxon>Pseudomonadaceae</taxon>
        <taxon>Pseudomonas</taxon>
    </lineage>
</organism>
<dbReference type="EMBL" id="JBIUWZ010000006">
    <property type="protein sequence ID" value="MFJ2677800.1"/>
    <property type="molecule type" value="Genomic_DNA"/>
</dbReference>
<accession>A0ABW8DYV1</accession>
<evidence type="ECO:0000313" key="3">
    <source>
        <dbReference type="Proteomes" id="UP001617213"/>
    </source>
</evidence>
<comment type="caution">
    <text evidence="2">The sequence shown here is derived from an EMBL/GenBank/DDBJ whole genome shotgun (WGS) entry which is preliminary data.</text>
</comment>
<gene>
    <name evidence="2" type="ORF">ACIOWJ_06845</name>
</gene>
<feature type="domain" description="Dermonecrotic toxin N-terminal" evidence="1">
    <location>
        <begin position="746"/>
        <end position="1012"/>
    </location>
</feature>
<evidence type="ECO:0000259" key="1">
    <source>
        <dbReference type="Pfam" id="PF20178"/>
    </source>
</evidence>
<dbReference type="RefSeq" id="WP_401380520.1">
    <property type="nucleotide sequence ID" value="NZ_JBIUWZ010000006.1"/>
</dbReference>
<evidence type="ECO:0000313" key="2">
    <source>
        <dbReference type="EMBL" id="MFJ2677800.1"/>
    </source>
</evidence>
<dbReference type="Proteomes" id="UP001617213">
    <property type="component" value="Unassembled WGS sequence"/>
</dbReference>
<dbReference type="Pfam" id="PF20178">
    <property type="entry name" value="ToxA_N"/>
    <property type="match status" value="2"/>
</dbReference>
<name>A0ABW8DYV1_9PSED</name>
<proteinExistence type="predicted"/>